<proteinExistence type="predicted"/>
<keyword evidence="2" id="KW-1185">Reference proteome</keyword>
<protein>
    <submittedName>
        <fullName evidence="1">Uncharacterized protein</fullName>
    </submittedName>
</protein>
<dbReference type="EMBL" id="UAPR01000004">
    <property type="protein sequence ID" value="SPT55864.1"/>
    <property type="molecule type" value="Genomic_DNA"/>
</dbReference>
<evidence type="ECO:0000313" key="1">
    <source>
        <dbReference type="EMBL" id="SPT55864.1"/>
    </source>
</evidence>
<evidence type="ECO:0000313" key="2">
    <source>
        <dbReference type="Proteomes" id="UP000250192"/>
    </source>
</evidence>
<organism evidence="1 2">
    <name type="scientific">Schaalia odontolytica</name>
    <dbReference type="NCBI Taxonomy" id="1660"/>
    <lineage>
        <taxon>Bacteria</taxon>
        <taxon>Bacillati</taxon>
        <taxon>Actinomycetota</taxon>
        <taxon>Actinomycetes</taxon>
        <taxon>Actinomycetales</taxon>
        <taxon>Actinomycetaceae</taxon>
        <taxon>Schaalia</taxon>
    </lineage>
</organism>
<dbReference type="Proteomes" id="UP000250192">
    <property type="component" value="Unassembled WGS sequence"/>
</dbReference>
<dbReference type="AlphaFoldDB" id="A0A2X0U144"/>
<name>A0A2X0U144_9ACTO</name>
<reference evidence="1 2" key="1">
    <citation type="submission" date="2018-06" db="EMBL/GenBank/DDBJ databases">
        <authorList>
            <consortium name="Pathogen Informatics"/>
            <person name="Doyle S."/>
        </authorList>
    </citation>
    <scope>NUCLEOTIDE SEQUENCE [LARGE SCALE GENOMIC DNA]</scope>
    <source>
        <strain evidence="1 2">NCTC9935</strain>
    </source>
</reference>
<dbReference type="OrthoDB" id="3258858at2"/>
<gene>
    <name evidence="1" type="ORF">NCTC9935_01374</name>
</gene>
<sequence length="358" mass="37901">MVDVLLSWPAWARAQRGLGASARACLRELASLADDRGAAIVEIDWLADATDRCQRTVWRGLAELEDRALIVREERREAGHRAPSRFQLVRDPAVAVERTRERIQSLGVVVDVFTGGAVGSDDNEGLRAVLVEACQAGWVGQGASRLAVTLLEHGPKQFGRLAVRQARFEGETVSNALADVLTLAWLEARASAASMIRARRPWAVWSRAVECAVAEESLASLEDRGAVTTTGVVPEGGSPLAGGAGELYVGIDELTGPFVRVVDALRDAGVPSTLAWAGSVRVAQIAAHVSVANSHTMAARDATLASLGVSPAAARAWMTLLVGSRRGTVANALHADQKSLSEQASVVAEAWRNTALIA</sequence>
<accession>A0A2X0U144</accession>